<dbReference type="OrthoDB" id="106957at2"/>
<dbReference type="Proteomes" id="UP000218263">
    <property type="component" value="Chromosome"/>
</dbReference>
<evidence type="ECO:0000313" key="2">
    <source>
        <dbReference type="Proteomes" id="UP000218263"/>
    </source>
</evidence>
<evidence type="ECO:0000313" key="1">
    <source>
        <dbReference type="EMBL" id="BAU54248.1"/>
    </source>
</evidence>
<dbReference type="PANTHER" id="PTHR10340">
    <property type="entry name" value="SPHINGOMYELIN PHOSPHODIESTERASE"/>
    <property type="match status" value="1"/>
</dbReference>
<reference evidence="1 2" key="1">
    <citation type="submission" date="2015-12" db="EMBL/GenBank/DDBJ databases">
        <title>Genome sequence of Mucilaginibacter gotjawali.</title>
        <authorList>
            <person name="Lee J.S."/>
            <person name="Lee K.C."/>
            <person name="Kim K.K."/>
            <person name="Lee B.W."/>
        </authorList>
    </citation>
    <scope>NUCLEOTIDE SEQUENCE [LARGE SCALE GENOMIC DNA]</scope>
    <source>
        <strain evidence="1 2">SA3-7</strain>
    </source>
</reference>
<dbReference type="PANTHER" id="PTHR10340:SF57">
    <property type="entry name" value="METALLOPHOS DOMAIN-CONTAINING PROTEIN"/>
    <property type="match status" value="1"/>
</dbReference>
<accession>A0A110B2N4</accession>
<gene>
    <name evidence="1" type="ORF">MgSA37_02422</name>
</gene>
<organism evidence="1 2">
    <name type="scientific">Mucilaginibacter gotjawali</name>
    <dbReference type="NCBI Taxonomy" id="1550579"/>
    <lineage>
        <taxon>Bacteria</taxon>
        <taxon>Pseudomonadati</taxon>
        <taxon>Bacteroidota</taxon>
        <taxon>Sphingobacteriia</taxon>
        <taxon>Sphingobacteriales</taxon>
        <taxon>Sphingobacteriaceae</taxon>
        <taxon>Mucilaginibacter</taxon>
    </lineage>
</organism>
<dbReference type="InterPro" id="IPR004843">
    <property type="entry name" value="Calcineurin-like_PHP"/>
</dbReference>
<dbReference type="EMBL" id="AP017313">
    <property type="protein sequence ID" value="BAU54248.1"/>
    <property type="molecule type" value="Genomic_DNA"/>
</dbReference>
<dbReference type="InterPro" id="IPR029052">
    <property type="entry name" value="Metallo-depent_PP-like"/>
</dbReference>
<dbReference type="RefSeq" id="WP_096352125.1">
    <property type="nucleotide sequence ID" value="NZ_AP017313.1"/>
</dbReference>
<sequence>MNFIKKHFPALGLGFLVLSATVLSFTRISGTTAKAPLTQKCLIVSDIHFNPFYGTTVGDSVLKKKLENASFAEWKQYFEGFAPQMAINSNLLFKDANYGVLQSALFNMKKRLPDPAFILIAGDFIWHGATPADSVLKKKCILFIAGLLKEYFPNALIIPAMGNNDTYGQDYALQDSKFLNDFASAWEPNLPGPSADSLKARGYYTAETGNLRLVVINTASLNLGSNYKPQADAMLKWLDNNLANANGKNVWILMHIPPGINAFNKKNFWNVASSDAFVHTIVKHAASVKLIIGSHVHLNDFKVVYDNARMPKPVALMRIVPSICSNHGNNPSFEVAEFNTATGNIVNETNWYLNLATIPKDKETQQLTWTDTLNTAKSLEMKGLSAVDFSKLIDHIKADKTGQMIKHYADFYDVGTKADSAIFINHATYMNYLKADSLREK</sequence>
<dbReference type="Pfam" id="PF00149">
    <property type="entry name" value="Metallophos"/>
    <property type="match status" value="1"/>
</dbReference>
<dbReference type="Gene3D" id="3.60.21.10">
    <property type="match status" value="1"/>
</dbReference>
<protein>
    <submittedName>
        <fullName evidence="1">Calcineurin-like phosphoesterase</fullName>
    </submittedName>
</protein>
<dbReference type="AlphaFoldDB" id="A0A110B2N4"/>
<name>A0A110B2N4_9SPHI</name>
<dbReference type="GO" id="GO:0005615">
    <property type="term" value="C:extracellular space"/>
    <property type="evidence" value="ECO:0007669"/>
    <property type="project" value="TreeGrafter"/>
</dbReference>
<dbReference type="KEGG" id="mgot:MgSA37_02422"/>
<dbReference type="SUPFAM" id="SSF56300">
    <property type="entry name" value="Metallo-dependent phosphatases"/>
    <property type="match status" value="1"/>
</dbReference>
<proteinExistence type="predicted"/>
<dbReference type="GO" id="GO:0008081">
    <property type="term" value="F:phosphoric diester hydrolase activity"/>
    <property type="evidence" value="ECO:0007669"/>
    <property type="project" value="TreeGrafter"/>
</dbReference>
<keyword evidence="2" id="KW-1185">Reference proteome</keyword>